<protein>
    <submittedName>
        <fullName evidence="1">Uncharacterized protein</fullName>
    </submittedName>
</protein>
<reference evidence="1" key="1">
    <citation type="submission" date="2020-07" db="EMBL/GenBank/DDBJ databases">
        <title>Multicomponent nature underlies the extraordinary mechanical properties of spider dragline silk.</title>
        <authorList>
            <person name="Kono N."/>
            <person name="Nakamura H."/>
            <person name="Mori M."/>
            <person name="Yoshida Y."/>
            <person name="Ohtoshi R."/>
            <person name="Malay A.D."/>
            <person name="Moran D.A.P."/>
            <person name="Tomita M."/>
            <person name="Numata K."/>
            <person name="Arakawa K."/>
        </authorList>
    </citation>
    <scope>NUCLEOTIDE SEQUENCE</scope>
</reference>
<name>A0A8X6FH09_TRICU</name>
<dbReference type="AlphaFoldDB" id="A0A8X6FH09"/>
<comment type="caution">
    <text evidence="1">The sequence shown here is derived from an EMBL/GenBank/DDBJ whole genome shotgun (WGS) entry which is preliminary data.</text>
</comment>
<evidence type="ECO:0000313" key="1">
    <source>
        <dbReference type="EMBL" id="GFQ79882.1"/>
    </source>
</evidence>
<organism evidence="1 2">
    <name type="scientific">Trichonephila clavata</name>
    <name type="common">Joro spider</name>
    <name type="synonym">Nephila clavata</name>
    <dbReference type="NCBI Taxonomy" id="2740835"/>
    <lineage>
        <taxon>Eukaryota</taxon>
        <taxon>Metazoa</taxon>
        <taxon>Ecdysozoa</taxon>
        <taxon>Arthropoda</taxon>
        <taxon>Chelicerata</taxon>
        <taxon>Arachnida</taxon>
        <taxon>Araneae</taxon>
        <taxon>Araneomorphae</taxon>
        <taxon>Entelegynae</taxon>
        <taxon>Araneoidea</taxon>
        <taxon>Nephilidae</taxon>
        <taxon>Trichonephila</taxon>
    </lineage>
</organism>
<proteinExistence type="predicted"/>
<evidence type="ECO:0000313" key="2">
    <source>
        <dbReference type="Proteomes" id="UP000887116"/>
    </source>
</evidence>
<dbReference type="EMBL" id="BMAO01012239">
    <property type="protein sequence ID" value="GFQ79882.1"/>
    <property type="molecule type" value="Genomic_DNA"/>
</dbReference>
<gene>
    <name evidence="1" type="ORF">TNCT_79521</name>
</gene>
<accession>A0A8X6FH09</accession>
<sequence length="150" mass="17474">MSPHLFSELEQHVDDNGVNDVVGATVPYVCTQKCPSFLLFQNYGNRHSICFRVMSFLKSLFHFPPEILSQTTPKGKRERIFLLFNPPVPCDCDTFIGEQGRHRLCELCRENEETCNLYNESTLLRKMGVIRYTFWFMGYTFCLLARIKSC</sequence>
<dbReference type="Proteomes" id="UP000887116">
    <property type="component" value="Unassembled WGS sequence"/>
</dbReference>
<keyword evidence="2" id="KW-1185">Reference proteome</keyword>